<keyword evidence="4" id="KW-0808">Transferase</keyword>
<keyword evidence="3 12" id="KW-0723">Serine/threonine-protein kinase</keyword>
<dbReference type="InterPro" id="IPR004041">
    <property type="entry name" value="NAF_dom"/>
</dbReference>
<dbReference type="PROSITE" id="PS50816">
    <property type="entry name" value="NAF"/>
    <property type="match status" value="1"/>
</dbReference>
<evidence type="ECO:0000256" key="11">
    <source>
        <dbReference type="PROSITE-ProRule" id="PRU10141"/>
    </source>
</evidence>
<dbReference type="Gene3D" id="3.30.310.80">
    <property type="entry name" value="Kinase associated domain 1, KA1"/>
    <property type="match status" value="1"/>
</dbReference>
<evidence type="ECO:0000256" key="8">
    <source>
        <dbReference type="ARBA" id="ARBA00023211"/>
    </source>
</evidence>
<evidence type="ECO:0000313" key="16">
    <source>
        <dbReference type="Proteomes" id="UP000797356"/>
    </source>
</evidence>
<dbReference type="CDD" id="cd12195">
    <property type="entry name" value="CIPK_C"/>
    <property type="match status" value="1"/>
</dbReference>
<dbReference type="Pfam" id="PF03822">
    <property type="entry name" value="NAF"/>
    <property type="match status" value="1"/>
</dbReference>
<keyword evidence="7 11" id="KW-0067">ATP-binding</keyword>
<evidence type="ECO:0000256" key="6">
    <source>
        <dbReference type="ARBA" id="ARBA00022777"/>
    </source>
</evidence>
<evidence type="ECO:0000256" key="12">
    <source>
        <dbReference type="RuleBase" id="RU000304"/>
    </source>
</evidence>
<comment type="catalytic activity">
    <reaction evidence="9">
        <text>L-threonyl-[protein] + ATP = O-phospho-L-threonyl-[protein] + ADP + H(+)</text>
        <dbReference type="Rhea" id="RHEA:46608"/>
        <dbReference type="Rhea" id="RHEA-COMP:11060"/>
        <dbReference type="Rhea" id="RHEA-COMP:11605"/>
        <dbReference type="ChEBI" id="CHEBI:15378"/>
        <dbReference type="ChEBI" id="CHEBI:30013"/>
        <dbReference type="ChEBI" id="CHEBI:30616"/>
        <dbReference type="ChEBI" id="CHEBI:61977"/>
        <dbReference type="ChEBI" id="CHEBI:456216"/>
        <dbReference type="EC" id="2.7.11.1"/>
    </reaction>
</comment>
<dbReference type="GO" id="GO:0007165">
    <property type="term" value="P:signal transduction"/>
    <property type="evidence" value="ECO:0007669"/>
    <property type="project" value="InterPro"/>
</dbReference>
<keyword evidence="16" id="KW-1185">Reference proteome</keyword>
<dbReference type="Pfam" id="PF00069">
    <property type="entry name" value="Pkinase"/>
    <property type="match status" value="1"/>
</dbReference>
<dbReference type="InterPro" id="IPR011009">
    <property type="entry name" value="Kinase-like_dom_sf"/>
</dbReference>
<dbReference type="OrthoDB" id="193931at2759"/>
<reference evidence="15" key="1">
    <citation type="journal article" date="2017" name="Gigascience">
        <title>The genome draft of coconut (Cocos nucifera).</title>
        <authorList>
            <person name="Xiao Y."/>
            <person name="Xu P."/>
            <person name="Fan H."/>
            <person name="Baudouin L."/>
            <person name="Xia W."/>
            <person name="Bocs S."/>
            <person name="Xu J."/>
            <person name="Li Q."/>
            <person name="Guo A."/>
            <person name="Zhou L."/>
            <person name="Li J."/>
            <person name="Wu Y."/>
            <person name="Ma Z."/>
            <person name="Armero A."/>
            <person name="Issali A.E."/>
            <person name="Liu N."/>
            <person name="Peng M."/>
            <person name="Yang Y."/>
        </authorList>
    </citation>
    <scope>NUCLEOTIDE SEQUENCE</scope>
    <source>
        <tissue evidence="15">Spear leaf of Hainan Tall coconut</tissue>
    </source>
</reference>
<evidence type="ECO:0000256" key="5">
    <source>
        <dbReference type="ARBA" id="ARBA00022741"/>
    </source>
</evidence>
<dbReference type="InterPro" id="IPR017441">
    <property type="entry name" value="Protein_kinase_ATP_BS"/>
</dbReference>
<evidence type="ECO:0000313" key="15">
    <source>
        <dbReference type="EMBL" id="KAG1368705.1"/>
    </source>
</evidence>
<comment type="caution">
    <text evidence="15">The sequence shown here is derived from an EMBL/GenBank/DDBJ whole genome shotgun (WGS) entry which is preliminary data.</text>
</comment>
<dbReference type="SMART" id="SM00220">
    <property type="entry name" value="S_TKc"/>
    <property type="match status" value="1"/>
</dbReference>
<evidence type="ECO:0000256" key="2">
    <source>
        <dbReference type="ARBA" id="ARBA00012513"/>
    </source>
</evidence>
<dbReference type="FunFam" id="3.30.200.20:FF:000042">
    <property type="entry name" value="Aurora kinase A"/>
    <property type="match status" value="1"/>
</dbReference>
<dbReference type="EMBL" id="CM017885">
    <property type="protein sequence ID" value="KAG1368705.1"/>
    <property type="molecule type" value="Genomic_DNA"/>
</dbReference>
<dbReference type="AlphaFoldDB" id="A0A8K0IWB1"/>
<dbReference type="Gene3D" id="1.10.510.10">
    <property type="entry name" value="Transferase(Phosphotransferase) domain 1"/>
    <property type="match status" value="1"/>
</dbReference>
<evidence type="ECO:0000259" key="13">
    <source>
        <dbReference type="PROSITE" id="PS50011"/>
    </source>
</evidence>
<dbReference type="GO" id="GO:0004674">
    <property type="term" value="F:protein serine/threonine kinase activity"/>
    <property type="evidence" value="ECO:0007669"/>
    <property type="project" value="UniProtKB-KW"/>
</dbReference>
<dbReference type="EC" id="2.7.11.1" evidence="2"/>
<organism evidence="15 16">
    <name type="scientific">Cocos nucifera</name>
    <name type="common">Coconut palm</name>
    <dbReference type="NCBI Taxonomy" id="13894"/>
    <lineage>
        <taxon>Eukaryota</taxon>
        <taxon>Viridiplantae</taxon>
        <taxon>Streptophyta</taxon>
        <taxon>Embryophyta</taxon>
        <taxon>Tracheophyta</taxon>
        <taxon>Spermatophyta</taxon>
        <taxon>Magnoliopsida</taxon>
        <taxon>Liliopsida</taxon>
        <taxon>Arecaceae</taxon>
        <taxon>Arecoideae</taxon>
        <taxon>Cocoseae</taxon>
        <taxon>Attaleinae</taxon>
        <taxon>Cocos</taxon>
    </lineage>
</organism>
<accession>A0A8K0IWB1</accession>
<dbReference type="FunFam" id="1.10.510.10:FF:000653">
    <property type="entry name" value="Non-specific serine/threonine protein kinase"/>
    <property type="match status" value="1"/>
</dbReference>
<gene>
    <name evidence="15" type="ORF">COCNU_14G011730</name>
</gene>
<comment type="similarity">
    <text evidence="1">Belongs to the protein kinase superfamily. CAMK Ser/Thr protein kinase family. SNF1 subfamily.</text>
</comment>
<keyword evidence="8" id="KW-0464">Manganese</keyword>
<evidence type="ECO:0000259" key="14">
    <source>
        <dbReference type="PROSITE" id="PS50816"/>
    </source>
</evidence>
<reference evidence="15" key="2">
    <citation type="submission" date="2019-07" db="EMBL/GenBank/DDBJ databases">
        <authorList>
            <person name="Yang Y."/>
            <person name="Bocs S."/>
            <person name="Baudouin L."/>
        </authorList>
    </citation>
    <scope>NUCLEOTIDE SEQUENCE</scope>
    <source>
        <tissue evidence="15">Spear leaf of Hainan Tall coconut</tissue>
    </source>
</reference>
<dbReference type="GO" id="GO:0005524">
    <property type="term" value="F:ATP binding"/>
    <property type="evidence" value="ECO:0007669"/>
    <property type="project" value="UniProtKB-UniRule"/>
</dbReference>
<dbReference type="PANTHER" id="PTHR43895">
    <property type="entry name" value="CALCIUM/CALMODULIN-DEPENDENT PROTEIN KINASE KINASE-RELATED"/>
    <property type="match status" value="1"/>
</dbReference>
<evidence type="ECO:0000256" key="9">
    <source>
        <dbReference type="ARBA" id="ARBA00047899"/>
    </source>
</evidence>
<proteinExistence type="inferred from homology"/>
<protein>
    <recommendedName>
        <fullName evidence="2">non-specific serine/threonine protein kinase</fullName>
        <ecNumber evidence="2">2.7.11.1</ecNumber>
    </recommendedName>
</protein>
<dbReference type="PANTHER" id="PTHR43895:SF33">
    <property type="entry name" value="PROTEIN KINASE DOMAIN-CONTAINING PROTEIN"/>
    <property type="match status" value="1"/>
</dbReference>
<keyword evidence="6 15" id="KW-0418">Kinase</keyword>
<feature type="binding site" evidence="11">
    <location>
        <position position="55"/>
    </location>
    <ligand>
        <name>ATP</name>
        <dbReference type="ChEBI" id="CHEBI:30616"/>
    </ligand>
</feature>
<dbReference type="Proteomes" id="UP000797356">
    <property type="component" value="Chromosome 14"/>
</dbReference>
<comment type="catalytic activity">
    <reaction evidence="10">
        <text>L-seryl-[protein] + ATP = O-phospho-L-seryl-[protein] + ADP + H(+)</text>
        <dbReference type="Rhea" id="RHEA:17989"/>
        <dbReference type="Rhea" id="RHEA-COMP:9863"/>
        <dbReference type="Rhea" id="RHEA-COMP:11604"/>
        <dbReference type="ChEBI" id="CHEBI:15378"/>
        <dbReference type="ChEBI" id="CHEBI:29999"/>
        <dbReference type="ChEBI" id="CHEBI:30616"/>
        <dbReference type="ChEBI" id="CHEBI:83421"/>
        <dbReference type="ChEBI" id="CHEBI:456216"/>
        <dbReference type="EC" id="2.7.11.1"/>
    </reaction>
</comment>
<evidence type="ECO:0000256" key="3">
    <source>
        <dbReference type="ARBA" id="ARBA00022527"/>
    </source>
</evidence>
<dbReference type="PROSITE" id="PS00108">
    <property type="entry name" value="PROTEIN_KINASE_ST"/>
    <property type="match status" value="1"/>
</dbReference>
<dbReference type="PROSITE" id="PS50011">
    <property type="entry name" value="PROTEIN_KINASE_DOM"/>
    <property type="match status" value="1"/>
</dbReference>
<dbReference type="InterPro" id="IPR008271">
    <property type="entry name" value="Ser/Thr_kinase_AS"/>
</dbReference>
<dbReference type="Gene3D" id="3.30.200.20">
    <property type="entry name" value="Phosphorylase Kinase, domain 1"/>
    <property type="match status" value="1"/>
</dbReference>
<dbReference type="PROSITE" id="PS00107">
    <property type="entry name" value="PROTEIN_KINASE_ATP"/>
    <property type="match status" value="1"/>
</dbReference>
<dbReference type="InterPro" id="IPR000719">
    <property type="entry name" value="Prot_kinase_dom"/>
</dbReference>
<evidence type="ECO:0000256" key="1">
    <source>
        <dbReference type="ARBA" id="ARBA00006234"/>
    </source>
</evidence>
<feature type="domain" description="NAF" evidence="14">
    <location>
        <begin position="301"/>
        <end position="325"/>
    </location>
</feature>
<evidence type="ECO:0000256" key="7">
    <source>
        <dbReference type="ARBA" id="ARBA00022840"/>
    </source>
</evidence>
<evidence type="ECO:0000256" key="10">
    <source>
        <dbReference type="ARBA" id="ARBA00048679"/>
    </source>
</evidence>
<name>A0A8K0IWB1_COCNU</name>
<dbReference type="InterPro" id="IPR018451">
    <property type="entry name" value="NAF/FISL_domain"/>
</dbReference>
<keyword evidence="5 11" id="KW-0547">Nucleotide-binding</keyword>
<feature type="domain" description="Protein kinase" evidence="13">
    <location>
        <begin position="26"/>
        <end position="281"/>
    </location>
</feature>
<evidence type="ECO:0000256" key="4">
    <source>
        <dbReference type="ARBA" id="ARBA00022679"/>
    </source>
</evidence>
<dbReference type="SUPFAM" id="SSF56112">
    <property type="entry name" value="Protein kinase-like (PK-like)"/>
    <property type="match status" value="1"/>
</dbReference>
<sequence>MDLGGPRSVPTPPKSNHQPKVLLGKYELGRFIGCGSFAKVYFARSLADGTGVAVKVLDKSQVLSTGMEPRVLCEVSAMRRLSHPNIVKLHEVMATKSKIYLIMEYAAGGDLLSRLGRRRRIPEPAARHYVQQLVAALSYCHAHGVAHRDIKPQNLLLDGDGNLKVSDFGFSALPDQLRDDGRLHTACGTPAFTAPEVVCRKGYDGAKADAWSCGVILFVLLAGSLPFDDANLAQMYRAIYKRAYAFPKGMSGSARRLVARLLDPNPETRMTIGDLADHPWLKRSLSLDSSLMESAQPDEALAPPAMNAFDIIALSSALDLSGLFDDDRNRKKRFTSTASVERIMRRMEEMGMKLGFSVERRNGGGVGMGRWGSVVLVVEVAEVAAPLLLVELKVEVGSGGDGEGFGWEELRAGLGDIVSAWHGSEV</sequence>